<proteinExistence type="predicted"/>
<dbReference type="InterPro" id="IPR010982">
    <property type="entry name" value="Lambda_DNA-bd_dom_sf"/>
</dbReference>
<dbReference type="Proteomes" id="UP000032568">
    <property type="component" value="Chromosome"/>
</dbReference>
<organism evidence="1 2">
    <name type="scientific">Thalassomonas actiniarum</name>
    <dbReference type="NCBI Taxonomy" id="485447"/>
    <lineage>
        <taxon>Bacteria</taxon>
        <taxon>Pseudomonadati</taxon>
        <taxon>Pseudomonadota</taxon>
        <taxon>Gammaproteobacteria</taxon>
        <taxon>Alteromonadales</taxon>
        <taxon>Colwelliaceae</taxon>
        <taxon>Thalassomonas</taxon>
    </lineage>
</organism>
<dbReference type="SUPFAM" id="SSF47413">
    <property type="entry name" value="lambda repressor-like DNA-binding domains"/>
    <property type="match status" value="1"/>
</dbReference>
<dbReference type="AlphaFoldDB" id="A0AAE9YUG9"/>
<dbReference type="EMBL" id="CP059735">
    <property type="protein sequence ID" value="WDD99866.1"/>
    <property type="molecule type" value="Genomic_DNA"/>
</dbReference>
<dbReference type="CDD" id="cd00093">
    <property type="entry name" value="HTH_XRE"/>
    <property type="match status" value="1"/>
</dbReference>
<evidence type="ECO:0000313" key="1">
    <source>
        <dbReference type="EMBL" id="WDD99866.1"/>
    </source>
</evidence>
<dbReference type="GO" id="GO:0003677">
    <property type="term" value="F:DNA binding"/>
    <property type="evidence" value="ECO:0007669"/>
    <property type="project" value="InterPro"/>
</dbReference>
<gene>
    <name evidence="1" type="ORF">SG35_004140</name>
</gene>
<dbReference type="RefSeq" id="WP_053042904.1">
    <property type="nucleotide sequence ID" value="NZ_CP059735.1"/>
</dbReference>
<dbReference type="KEGG" id="tact:SG35_004140"/>
<keyword evidence="2" id="KW-1185">Reference proteome</keyword>
<dbReference type="Gene3D" id="1.10.260.40">
    <property type="entry name" value="lambda repressor-like DNA-binding domains"/>
    <property type="match status" value="1"/>
</dbReference>
<name>A0AAE9YUG9_9GAMM</name>
<protein>
    <submittedName>
        <fullName evidence="1">Helix-turn-helix transcriptional regulator</fullName>
    </submittedName>
</protein>
<dbReference type="InterPro" id="IPR001387">
    <property type="entry name" value="Cro/C1-type_HTH"/>
</dbReference>
<reference evidence="1 2" key="2">
    <citation type="journal article" date="2022" name="Mar. Drugs">
        <title>Bioassay-Guided Fractionation Leads to the Detection of Cholic Acid Generated by the Rare Thalassomonas sp.</title>
        <authorList>
            <person name="Pheiffer F."/>
            <person name="Schneider Y.K."/>
            <person name="Hansen E.H."/>
            <person name="Andersen J.H."/>
            <person name="Isaksson J."/>
            <person name="Busche T."/>
            <person name="R C."/>
            <person name="Kalinowski J."/>
            <person name="Zyl L.V."/>
            <person name="Trindade M."/>
        </authorList>
    </citation>
    <scope>NUCLEOTIDE SEQUENCE [LARGE SCALE GENOMIC DNA]</scope>
    <source>
        <strain evidence="1 2">A5K-106</strain>
    </source>
</reference>
<sequence>MSISFANKLKLVRTAIGKNQQFFADILDIPISQYLAYETGEREVCAKELKAICSHPDCIRYTLWVMTDQTNALAGQIAPGDPSPLKLAEQEDNKDSFDYQFIEATEEALQLFCQLDWFTPNTKTANFNDCARLLLKDVKGVVELHYQVKESETTCSLPNHKS</sequence>
<accession>A0AAE9YUG9</accession>
<reference evidence="1 2" key="1">
    <citation type="journal article" date="2015" name="Genome Announc.">
        <title>Draft Genome Sequences of Marine Isolates of Thalassomonas viridans and Thalassomonas actiniarum.</title>
        <authorList>
            <person name="Olonade I."/>
            <person name="van Zyl L.J."/>
            <person name="Trindade M."/>
        </authorList>
    </citation>
    <scope>NUCLEOTIDE SEQUENCE [LARGE SCALE GENOMIC DNA]</scope>
    <source>
        <strain evidence="1 2">A5K-106</strain>
    </source>
</reference>
<evidence type="ECO:0000313" key="2">
    <source>
        <dbReference type="Proteomes" id="UP000032568"/>
    </source>
</evidence>